<dbReference type="EMBL" id="JXTB01000310">
    <property type="protein sequence ID" value="PON46498.1"/>
    <property type="molecule type" value="Genomic_DNA"/>
</dbReference>
<reference evidence="2" key="1">
    <citation type="submission" date="2016-06" db="EMBL/GenBank/DDBJ databases">
        <title>Parallel loss of symbiosis genes in relatives of nitrogen-fixing non-legume Parasponia.</title>
        <authorList>
            <person name="Van Velzen R."/>
            <person name="Holmer R."/>
            <person name="Bu F."/>
            <person name="Rutten L."/>
            <person name="Van Zeijl A."/>
            <person name="Liu W."/>
            <person name="Santuari L."/>
            <person name="Cao Q."/>
            <person name="Sharma T."/>
            <person name="Shen D."/>
            <person name="Roswanjaya Y."/>
            <person name="Wardhani T."/>
            <person name="Kalhor M.S."/>
            <person name="Jansen J."/>
            <person name="Van den Hoogen J."/>
            <person name="Gungor B."/>
            <person name="Hartog M."/>
            <person name="Hontelez J."/>
            <person name="Verver J."/>
            <person name="Yang W.-C."/>
            <person name="Schijlen E."/>
            <person name="Repin R."/>
            <person name="Schilthuizen M."/>
            <person name="Schranz E."/>
            <person name="Heidstra R."/>
            <person name="Miyata K."/>
            <person name="Fedorova E."/>
            <person name="Kohlen W."/>
            <person name="Bisseling T."/>
            <person name="Smit S."/>
            <person name="Geurts R."/>
        </authorList>
    </citation>
    <scope>NUCLEOTIDE SEQUENCE [LARGE SCALE GENOMIC DNA]</scope>
    <source>
        <strain evidence="2">cv. WU1-14</strain>
    </source>
</reference>
<evidence type="ECO:0000313" key="2">
    <source>
        <dbReference type="Proteomes" id="UP000237105"/>
    </source>
</evidence>
<name>A0A2P5BCK3_PARAD</name>
<accession>A0A2P5BCK3</accession>
<gene>
    <name evidence="1" type="ORF">PanWU01x14_251440</name>
</gene>
<proteinExistence type="predicted"/>
<sequence length="32" mass="3695">LHFTFILSVDTSSGSMCRCHLWVRYSGYKEGN</sequence>
<keyword evidence="2" id="KW-1185">Reference proteome</keyword>
<dbReference type="Proteomes" id="UP000237105">
    <property type="component" value="Unassembled WGS sequence"/>
</dbReference>
<feature type="non-terminal residue" evidence="1">
    <location>
        <position position="1"/>
    </location>
</feature>
<comment type="caution">
    <text evidence="1">The sequence shown here is derived from an EMBL/GenBank/DDBJ whole genome shotgun (WGS) entry which is preliminary data.</text>
</comment>
<dbReference type="AlphaFoldDB" id="A0A2P5BCK3"/>
<organism evidence="1 2">
    <name type="scientific">Parasponia andersonii</name>
    <name type="common">Sponia andersonii</name>
    <dbReference type="NCBI Taxonomy" id="3476"/>
    <lineage>
        <taxon>Eukaryota</taxon>
        <taxon>Viridiplantae</taxon>
        <taxon>Streptophyta</taxon>
        <taxon>Embryophyta</taxon>
        <taxon>Tracheophyta</taxon>
        <taxon>Spermatophyta</taxon>
        <taxon>Magnoliopsida</taxon>
        <taxon>eudicotyledons</taxon>
        <taxon>Gunneridae</taxon>
        <taxon>Pentapetalae</taxon>
        <taxon>rosids</taxon>
        <taxon>fabids</taxon>
        <taxon>Rosales</taxon>
        <taxon>Cannabaceae</taxon>
        <taxon>Parasponia</taxon>
    </lineage>
</organism>
<protein>
    <submittedName>
        <fullName evidence="1">Uncharacterized protein</fullName>
    </submittedName>
</protein>
<evidence type="ECO:0000313" key="1">
    <source>
        <dbReference type="EMBL" id="PON46498.1"/>
    </source>
</evidence>